<evidence type="ECO:0000256" key="2">
    <source>
        <dbReference type="ARBA" id="ARBA00023002"/>
    </source>
</evidence>
<protein>
    <submittedName>
        <fullName evidence="4">Alcohol dehydrogenase</fullName>
    </submittedName>
</protein>
<evidence type="ECO:0000313" key="4">
    <source>
        <dbReference type="EMBL" id="OWR50236.1"/>
    </source>
</evidence>
<dbReference type="PRINTS" id="PR00081">
    <property type="entry name" value="GDHRDH"/>
</dbReference>
<proteinExistence type="inferred from homology"/>
<dbReference type="PANTHER" id="PTHR44229:SF8">
    <property type="entry name" value="ALCOHOL DEHYDROGENASE-RELATED"/>
    <property type="match status" value="1"/>
</dbReference>
<dbReference type="EMBL" id="AGBW02009651">
    <property type="protein sequence ID" value="OWR50236.1"/>
    <property type="molecule type" value="Genomic_DNA"/>
</dbReference>
<dbReference type="SUPFAM" id="SSF51735">
    <property type="entry name" value="NAD(P)-binding Rossmann-fold domains"/>
    <property type="match status" value="1"/>
</dbReference>
<dbReference type="GO" id="GO:0005737">
    <property type="term" value="C:cytoplasm"/>
    <property type="evidence" value="ECO:0007669"/>
    <property type="project" value="TreeGrafter"/>
</dbReference>
<keyword evidence="5" id="KW-1185">Reference proteome</keyword>
<evidence type="ECO:0000256" key="3">
    <source>
        <dbReference type="RuleBase" id="RU000363"/>
    </source>
</evidence>
<keyword evidence="2" id="KW-0560">Oxidoreductase</keyword>
<dbReference type="InterPro" id="IPR036291">
    <property type="entry name" value="NAD(P)-bd_dom_sf"/>
</dbReference>
<comment type="caution">
    <text evidence="4">The sequence shown here is derived from an EMBL/GenBank/DDBJ whole genome shotgun (WGS) entry which is preliminary data.</text>
</comment>
<dbReference type="STRING" id="278856.A0A212F911"/>
<name>A0A212F911_DANPL</name>
<evidence type="ECO:0000256" key="1">
    <source>
        <dbReference type="ARBA" id="ARBA00006484"/>
    </source>
</evidence>
<organism evidence="4 5">
    <name type="scientific">Danaus plexippus plexippus</name>
    <dbReference type="NCBI Taxonomy" id="278856"/>
    <lineage>
        <taxon>Eukaryota</taxon>
        <taxon>Metazoa</taxon>
        <taxon>Ecdysozoa</taxon>
        <taxon>Arthropoda</taxon>
        <taxon>Hexapoda</taxon>
        <taxon>Insecta</taxon>
        <taxon>Pterygota</taxon>
        <taxon>Neoptera</taxon>
        <taxon>Endopterygota</taxon>
        <taxon>Lepidoptera</taxon>
        <taxon>Glossata</taxon>
        <taxon>Ditrysia</taxon>
        <taxon>Papilionoidea</taxon>
        <taxon>Nymphalidae</taxon>
        <taxon>Danainae</taxon>
        <taxon>Danaini</taxon>
        <taxon>Danaina</taxon>
        <taxon>Danaus</taxon>
        <taxon>Danaus</taxon>
    </lineage>
</organism>
<dbReference type="KEGG" id="dpl:KGM_201138"/>
<accession>A0A212F911</accession>
<dbReference type="PANTHER" id="PTHR44229">
    <property type="entry name" value="15-HYDROXYPROSTAGLANDIN DEHYDROGENASE [NAD(+)]"/>
    <property type="match status" value="1"/>
</dbReference>
<dbReference type="Proteomes" id="UP000007151">
    <property type="component" value="Unassembled WGS sequence"/>
</dbReference>
<sequence>MARELNNKVVVITGGAVGIGCEIAGRYLQRGAKVTIILDIDEIQGQETARNLCTKYGANRAIFMKCDVTTDLETVSKKIFESFKNVDVLVNNAGILNVQSSKNTIDVNIQALIDWSITFWNHMRKEKNGKGGTILNLASIYGYRVDPYLPVYQASKFAVMGFTKSLGHEYNYRRTGVRVIAICPGFTETKLTTGVKTWDDEYIAEDFSNFVQKQLWQKVDAVGNAAVEAFEKGNSGTAWLIEGGNPIAEV</sequence>
<dbReference type="eggNOG" id="KOG4169">
    <property type="taxonomic scope" value="Eukaryota"/>
</dbReference>
<dbReference type="PROSITE" id="PS51257">
    <property type="entry name" value="PROKAR_LIPOPROTEIN"/>
    <property type="match status" value="1"/>
</dbReference>
<dbReference type="InterPro" id="IPR002347">
    <property type="entry name" value="SDR_fam"/>
</dbReference>
<gene>
    <name evidence="4" type="ORF">KGM_201138</name>
</gene>
<dbReference type="GO" id="GO:0016616">
    <property type="term" value="F:oxidoreductase activity, acting on the CH-OH group of donors, NAD or NADP as acceptor"/>
    <property type="evidence" value="ECO:0007669"/>
    <property type="project" value="TreeGrafter"/>
</dbReference>
<dbReference type="OrthoDB" id="37659at2759"/>
<comment type="similarity">
    <text evidence="1 3">Belongs to the short-chain dehydrogenases/reductases (SDR) family.</text>
</comment>
<dbReference type="AlphaFoldDB" id="A0A212F911"/>
<dbReference type="Gene3D" id="3.40.50.720">
    <property type="entry name" value="NAD(P)-binding Rossmann-like Domain"/>
    <property type="match status" value="1"/>
</dbReference>
<dbReference type="PRINTS" id="PR00080">
    <property type="entry name" value="SDRFAMILY"/>
</dbReference>
<reference evidence="4 5" key="1">
    <citation type="journal article" date="2011" name="Cell">
        <title>The monarch butterfly genome yields insights into long-distance migration.</title>
        <authorList>
            <person name="Zhan S."/>
            <person name="Merlin C."/>
            <person name="Boore J.L."/>
            <person name="Reppert S.M."/>
        </authorList>
    </citation>
    <scope>NUCLEOTIDE SEQUENCE [LARGE SCALE GENOMIC DNA]</scope>
    <source>
        <strain evidence="4">F-2</strain>
    </source>
</reference>
<evidence type="ECO:0000313" key="5">
    <source>
        <dbReference type="Proteomes" id="UP000007151"/>
    </source>
</evidence>
<dbReference type="Pfam" id="PF00106">
    <property type="entry name" value="adh_short"/>
    <property type="match status" value="1"/>
</dbReference>